<evidence type="ECO:0000313" key="3">
    <source>
        <dbReference type="Proteomes" id="UP001230188"/>
    </source>
</evidence>
<dbReference type="PANTHER" id="PTHR31723">
    <property type="entry name" value="PATHOGENESIS-RELATED FAMILY PROTEIN"/>
    <property type="match status" value="1"/>
</dbReference>
<dbReference type="PANTHER" id="PTHR31723:SF10">
    <property type="entry name" value="PATHOGEN-RELATED PROTEIN"/>
    <property type="match status" value="1"/>
</dbReference>
<dbReference type="InterPro" id="IPR053218">
    <property type="entry name" value="Pathogen-related_defense"/>
</dbReference>
<dbReference type="EMBL" id="JAQMWT010000359">
    <property type="protein sequence ID" value="KAJ8603204.1"/>
    <property type="molecule type" value="Genomic_DNA"/>
</dbReference>
<evidence type="ECO:0000313" key="2">
    <source>
        <dbReference type="EMBL" id="KAJ8603204.1"/>
    </source>
</evidence>
<protein>
    <recommendedName>
        <fullName evidence="4">Pathogen-related protein</fullName>
    </recommendedName>
</protein>
<evidence type="ECO:0000256" key="1">
    <source>
        <dbReference type="SAM" id="MobiDB-lite"/>
    </source>
</evidence>
<evidence type="ECO:0008006" key="4">
    <source>
        <dbReference type="Google" id="ProtNLM"/>
    </source>
</evidence>
<name>A0AAD7XP86_9STRA</name>
<sequence length="264" mass="29278">MGNSSSNKEEEATMAQTYNQAPLAVGSRGPVSAEEVKMVAEKLAKLVEAHQLKLPERAFMEEARWRFGAKPDYTLADYAWAVGKKANHVDGSLDTVVENLVKSWEMERSHKLDVEAHQSIAPGFKISANGGKVYTSDEAQEVGNYNVLLDGSKTWEPVSWEKSHDLFHDAFAAFPWEVLKVFSGPPLVAFAWRHWGKFSPLYGFAVAQVNNDLKLEDVKVYYDADTFLDALRGTATSTATALVGDKKPWLETKTNKCPFAAIFG</sequence>
<dbReference type="AlphaFoldDB" id="A0AAD7XP86"/>
<accession>A0AAD7XP86</accession>
<keyword evidence="3" id="KW-1185">Reference proteome</keyword>
<proteinExistence type="predicted"/>
<organism evidence="2 3">
    <name type="scientific">Chrysophaeum taylorii</name>
    <dbReference type="NCBI Taxonomy" id="2483200"/>
    <lineage>
        <taxon>Eukaryota</taxon>
        <taxon>Sar</taxon>
        <taxon>Stramenopiles</taxon>
        <taxon>Ochrophyta</taxon>
        <taxon>Pelagophyceae</taxon>
        <taxon>Pelagomonadales</taxon>
        <taxon>Pelagomonadaceae</taxon>
        <taxon>Chrysophaeum</taxon>
    </lineage>
</organism>
<feature type="region of interest" description="Disordered" evidence="1">
    <location>
        <begin position="1"/>
        <end position="21"/>
    </location>
</feature>
<comment type="caution">
    <text evidence="2">The sequence shown here is derived from an EMBL/GenBank/DDBJ whole genome shotgun (WGS) entry which is preliminary data.</text>
</comment>
<gene>
    <name evidence="2" type="ORF">CTAYLR_003820</name>
</gene>
<reference evidence="2" key="1">
    <citation type="submission" date="2023-01" db="EMBL/GenBank/DDBJ databases">
        <title>Metagenome sequencing of chrysophaentin producing Chrysophaeum taylorii.</title>
        <authorList>
            <person name="Davison J."/>
            <person name="Bewley C."/>
        </authorList>
    </citation>
    <scope>NUCLEOTIDE SEQUENCE</scope>
    <source>
        <strain evidence="2">NIES-1699</strain>
    </source>
</reference>
<dbReference type="Proteomes" id="UP001230188">
    <property type="component" value="Unassembled WGS sequence"/>
</dbReference>